<proteinExistence type="predicted"/>
<evidence type="ECO:0000256" key="1">
    <source>
        <dbReference type="SAM" id="MobiDB-lite"/>
    </source>
</evidence>
<dbReference type="EMBL" id="HG996471">
    <property type="protein sequence ID" value="CAG1845249.1"/>
    <property type="molecule type" value="Genomic_DNA"/>
</dbReference>
<name>A0A8D7F9F5_MUSAM</name>
<reference evidence="2" key="1">
    <citation type="submission" date="2021-03" db="EMBL/GenBank/DDBJ databases">
        <authorList>
            <consortium name="Genoscope - CEA"/>
            <person name="William W."/>
        </authorList>
    </citation>
    <scope>NUCLEOTIDE SEQUENCE</scope>
    <source>
        <strain evidence="2">Doubled-haploid Pahang</strain>
    </source>
</reference>
<dbReference type="AlphaFoldDB" id="A0A8D7F9F5"/>
<evidence type="ECO:0000313" key="2">
    <source>
        <dbReference type="EMBL" id="CAG1845249.1"/>
    </source>
</evidence>
<organism evidence="2">
    <name type="scientific">Musa acuminata subsp. malaccensis</name>
    <name type="common">Wild banana</name>
    <name type="synonym">Musa malaccensis</name>
    <dbReference type="NCBI Taxonomy" id="214687"/>
    <lineage>
        <taxon>Eukaryota</taxon>
        <taxon>Viridiplantae</taxon>
        <taxon>Streptophyta</taxon>
        <taxon>Embryophyta</taxon>
        <taxon>Tracheophyta</taxon>
        <taxon>Spermatophyta</taxon>
        <taxon>Magnoliopsida</taxon>
        <taxon>Liliopsida</taxon>
        <taxon>Zingiberales</taxon>
        <taxon>Musaceae</taxon>
        <taxon>Musa</taxon>
    </lineage>
</organism>
<sequence>MLAYLMDRVGYTEEKATAIANRLAGVTSPERPDAVLRFLRSTAGLPPFKSIVSSDAALATFSPTTAPASSARTTASARRSLDSSRPAPLVSDTARTAFLSPSTFSAPSSGTRTAWSSPFSVAAPASSPPTLTRCSAATWTSSVGTLMSMCPPLFTRPPSSSSNPTH</sequence>
<gene>
    <name evidence="2" type="ORF">GSMUA_150440.1</name>
</gene>
<feature type="region of interest" description="Disordered" evidence="1">
    <location>
        <begin position="63"/>
        <end position="88"/>
    </location>
</feature>
<accession>A0A8D7F9F5</accession>
<protein>
    <submittedName>
        <fullName evidence="2">(wild Malaysian banana) hypothetical protein</fullName>
    </submittedName>
</protein>